<dbReference type="EMBL" id="KI630319">
    <property type="protein sequence ID" value="EYU41797.1"/>
    <property type="molecule type" value="Genomic_DNA"/>
</dbReference>
<dbReference type="AlphaFoldDB" id="A0A022RMU9"/>
<dbReference type="STRING" id="4155.A0A022RMU9"/>
<dbReference type="PANTHER" id="PTHR33356:SF5">
    <property type="entry name" value="TIP41-LIKE PROTEIN"/>
    <property type="match status" value="1"/>
</dbReference>
<dbReference type="OMA" id="QSHPMVQ"/>
<sequence length="373" mass="41848">MAEELDDGEFWLPSEFLTDDDLLMDFKTDHFQTKRSDSFSTGFGINSDLSSPVESIMGSTETESDEDDFLTGLTRKLAHSSFQDSTLPTDYTSKGIKLSGSPQSTLCGCKPASSQSSPNSASRVSTPPDEKDVAGWDLLYAAAGEVARIRMSDETTPFHSAKLFPPTLNPNPSPIAVPVQKNTNNQTQTQAQISYLQFQATRFQRMKQQQQMMRDGVWRHGETEYKFQNMNISAEPVRTQGLSMAAWPTLKQSQHQHQHQQQQQQPGSGMRAVFLGETGAKKERTGTGVFLPRRVGPDPTQTRKKPGCSTVLLPDRVVHALNLNLDTMDSQSHLRGNRNFTQEYDVIMAQQRRSITPQPVMNQELRLPQEWTY</sequence>
<feature type="compositionally biased region" description="Low complexity" evidence="1">
    <location>
        <begin position="113"/>
        <end position="125"/>
    </location>
</feature>
<dbReference type="OrthoDB" id="747893at2759"/>
<accession>A0A022RMU9</accession>
<protein>
    <submittedName>
        <fullName evidence="2">Uncharacterized protein</fullName>
    </submittedName>
</protein>
<proteinExistence type="predicted"/>
<dbReference type="eggNOG" id="ENOG502QW8M">
    <property type="taxonomic scope" value="Eukaryota"/>
</dbReference>
<organism evidence="2 3">
    <name type="scientific">Erythranthe guttata</name>
    <name type="common">Yellow monkey flower</name>
    <name type="synonym">Mimulus guttatus</name>
    <dbReference type="NCBI Taxonomy" id="4155"/>
    <lineage>
        <taxon>Eukaryota</taxon>
        <taxon>Viridiplantae</taxon>
        <taxon>Streptophyta</taxon>
        <taxon>Embryophyta</taxon>
        <taxon>Tracheophyta</taxon>
        <taxon>Spermatophyta</taxon>
        <taxon>Magnoliopsida</taxon>
        <taxon>eudicotyledons</taxon>
        <taxon>Gunneridae</taxon>
        <taxon>Pentapetalae</taxon>
        <taxon>asterids</taxon>
        <taxon>lamiids</taxon>
        <taxon>Lamiales</taxon>
        <taxon>Phrymaceae</taxon>
        <taxon>Erythranthe</taxon>
    </lineage>
</organism>
<feature type="region of interest" description="Disordered" evidence="1">
    <location>
        <begin position="289"/>
        <end position="308"/>
    </location>
</feature>
<gene>
    <name evidence="2" type="ORF">MIMGU_mgv1a008453mg</name>
</gene>
<reference evidence="2 3" key="1">
    <citation type="journal article" date="2013" name="Proc. Natl. Acad. Sci. U.S.A.">
        <title>Fine-scale variation in meiotic recombination in Mimulus inferred from population shotgun sequencing.</title>
        <authorList>
            <person name="Hellsten U."/>
            <person name="Wright K.M."/>
            <person name="Jenkins J."/>
            <person name="Shu S."/>
            <person name="Yuan Y."/>
            <person name="Wessler S.R."/>
            <person name="Schmutz J."/>
            <person name="Willis J.H."/>
            <person name="Rokhsar D.S."/>
        </authorList>
    </citation>
    <scope>NUCLEOTIDE SEQUENCE [LARGE SCALE GENOMIC DNA]</scope>
    <source>
        <strain evidence="3">cv. DUN x IM62</strain>
    </source>
</reference>
<keyword evidence="3" id="KW-1185">Reference proteome</keyword>
<feature type="region of interest" description="Disordered" evidence="1">
    <location>
        <begin position="101"/>
        <end position="130"/>
    </location>
</feature>
<name>A0A022RMU9_ERYGU</name>
<evidence type="ECO:0000313" key="2">
    <source>
        <dbReference type="EMBL" id="EYU41797.1"/>
    </source>
</evidence>
<dbReference type="KEGG" id="egt:105953004"/>
<dbReference type="Proteomes" id="UP000030748">
    <property type="component" value="Unassembled WGS sequence"/>
</dbReference>
<dbReference type="PANTHER" id="PTHR33356">
    <property type="entry name" value="TIP41-LIKE PROTEIN"/>
    <property type="match status" value="1"/>
</dbReference>
<evidence type="ECO:0000313" key="3">
    <source>
        <dbReference type="Proteomes" id="UP000030748"/>
    </source>
</evidence>
<dbReference type="PhylomeDB" id="A0A022RMU9"/>
<evidence type="ECO:0000256" key="1">
    <source>
        <dbReference type="SAM" id="MobiDB-lite"/>
    </source>
</evidence>